<evidence type="ECO:0000313" key="5">
    <source>
        <dbReference type="EMBL" id="ACV10420.1"/>
    </source>
</evidence>
<dbReference type="EMBL" id="CP001687">
    <property type="protein sequence ID" value="ACV10420.1"/>
    <property type="molecule type" value="Genomic_DNA"/>
</dbReference>
<feature type="region of interest" description="Disordered" evidence="1">
    <location>
        <begin position="189"/>
        <end position="224"/>
    </location>
</feature>
<keyword evidence="2" id="KW-1133">Transmembrane helix</keyword>
<dbReference type="KEGG" id="hut:Huta_0232"/>
<keyword evidence="2" id="KW-0812">Transmembrane</keyword>
<dbReference type="Proteomes" id="UP000002071">
    <property type="component" value="Chromosome"/>
</dbReference>
<evidence type="ECO:0000259" key="4">
    <source>
        <dbReference type="Pfam" id="PF23601"/>
    </source>
</evidence>
<dbReference type="RefSeq" id="WP_012795297.1">
    <property type="nucleotide sequence ID" value="NC_013158.1"/>
</dbReference>
<feature type="domain" description="Cell division protein A C-terminal" evidence="4">
    <location>
        <begin position="241"/>
        <end position="282"/>
    </location>
</feature>
<dbReference type="AlphaFoldDB" id="C7NPX3"/>
<evidence type="ECO:0000259" key="3">
    <source>
        <dbReference type="Pfam" id="PF23600"/>
    </source>
</evidence>
<name>C7NPX3_HALUD</name>
<accession>C7NPX3</accession>
<organism evidence="5 6">
    <name type="scientific">Halorhabdus utahensis (strain DSM 12940 / JCM 11049 / AX-2)</name>
    <dbReference type="NCBI Taxonomy" id="519442"/>
    <lineage>
        <taxon>Archaea</taxon>
        <taxon>Methanobacteriati</taxon>
        <taxon>Methanobacteriota</taxon>
        <taxon>Stenosarchaea group</taxon>
        <taxon>Halobacteria</taxon>
        <taxon>Halobacteriales</taxon>
        <taxon>Haloarculaceae</taxon>
        <taxon>Halorhabdus</taxon>
    </lineage>
</organism>
<dbReference type="GeneID" id="8382494"/>
<dbReference type="InterPro" id="IPR055563">
    <property type="entry name" value="CdpA_N"/>
</dbReference>
<dbReference type="InterPro" id="IPR055564">
    <property type="entry name" value="CdpA_C"/>
</dbReference>
<proteinExistence type="predicted"/>
<feature type="transmembrane region" description="Helical" evidence="2">
    <location>
        <begin position="21"/>
        <end position="54"/>
    </location>
</feature>
<protein>
    <submittedName>
        <fullName evidence="5">Uncharacterized protein</fullName>
    </submittedName>
</protein>
<feature type="domain" description="Cell division protein A N-terminal" evidence="3">
    <location>
        <begin position="2"/>
        <end position="154"/>
    </location>
</feature>
<dbReference type="eggNOG" id="arCOG02827">
    <property type="taxonomic scope" value="Archaea"/>
</dbReference>
<evidence type="ECO:0000256" key="2">
    <source>
        <dbReference type="SAM" id="Phobius"/>
    </source>
</evidence>
<dbReference type="Pfam" id="PF23600">
    <property type="entry name" value="CdpA_N"/>
    <property type="match status" value="1"/>
</dbReference>
<feature type="transmembrane region" description="Helical" evidence="2">
    <location>
        <begin position="128"/>
        <end position="148"/>
    </location>
</feature>
<dbReference type="STRING" id="519442.Huta_0232"/>
<reference evidence="5 6" key="1">
    <citation type="journal article" date="2009" name="Stand. Genomic Sci.">
        <title>Complete genome sequence of Halorhabdus utahensis type strain (AX-2).</title>
        <authorList>
            <person name="Anderson I."/>
            <person name="Tindall B.J."/>
            <person name="Pomrenke H."/>
            <person name="Goker M."/>
            <person name="Lapidus A."/>
            <person name="Nolan M."/>
            <person name="Copeland A."/>
            <person name="Glavina Del Rio T."/>
            <person name="Chen F."/>
            <person name="Tice H."/>
            <person name="Cheng J.F."/>
            <person name="Lucas S."/>
            <person name="Chertkov O."/>
            <person name="Bruce D."/>
            <person name="Brettin T."/>
            <person name="Detter J.C."/>
            <person name="Han C."/>
            <person name="Goodwin L."/>
            <person name="Land M."/>
            <person name="Hauser L."/>
            <person name="Chang Y.J."/>
            <person name="Jeffries C.D."/>
            <person name="Pitluck S."/>
            <person name="Pati A."/>
            <person name="Mavromatis K."/>
            <person name="Ivanova N."/>
            <person name="Ovchinnikova G."/>
            <person name="Chen A."/>
            <person name="Palaniappan K."/>
            <person name="Chain P."/>
            <person name="Rohde M."/>
            <person name="Bristow J."/>
            <person name="Eisen J.A."/>
            <person name="Markowitz V."/>
            <person name="Hugenholtz P."/>
            <person name="Kyrpides N.C."/>
            <person name="Klenk H.P."/>
        </authorList>
    </citation>
    <scope>NUCLEOTIDE SEQUENCE [LARGE SCALE GENOMIC DNA]</scope>
    <source>
        <strain evidence="6">DSM 12940 / JCM 11049 / AX-2</strain>
    </source>
</reference>
<evidence type="ECO:0000313" key="6">
    <source>
        <dbReference type="Proteomes" id="UP000002071"/>
    </source>
</evidence>
<feature type="compositionally biased region" description="Polar residues" evidence="1">
    <location>
        <begin position="196"/>
        <end position="222"/>
    </location>
</feature>
<dbReference type="Pfam" id="PF23601">
    <property type="entry name" value="CdpA_C"/>
    <property type="match status" value="1"/>
</dbReference>
<evidence type="ECO:0000256" key="1">
    <source>
        <dbReference type="SAM" id="MobiDB-lite"/>
    </source>
</evidence>
<keyword evidence="2" id="KW-0472">Membrane</keyword>
<feature type="transmembrane region" description="Helical" evidence="2">
    <location>
        <begin position="60"/>
        <end position="81"/>
    </location>
</feature>
<sequence>MTSLTDVYQRRMGAVASRRRVLAGLSLFAIGLGLVAVGVVLATTGIGATLGFGVYGARELAGILAGVGLPATFVGLFVVLPTSRLTRATIAIGASLTVFAVALFTHAYPMQWPGAPAANPALALTTLALYFVGAITTGWCLFVAIATFKTRKSPGGAAEMRITEEGTVRLVEQAGTNMPAVGGVGMFGTDPDGDVPTQTGNASTESTSARQAASDGGSTTIGSAADDGEIIESMPVRGQPDRYCGNCEQFNYVRVDDELEPHCSHHSRYLDDMDACDAWESNSGDQMG</sequence>
<keyword evidence="6" id="KW-1185">Reference proteome</keyword>
<gene>
    <name evidence="5" type="ordered locus">Huta_0232</name>
</gene>
<dbReference type="OrthoDB" id="235883at2157"/>
<dbReference type="HOGENOM" id="CLU_800808_0_0_2"/>
<feature type="transmembrane region" description="Helical" evidence="2">
    <location>
        <begin position="88"/>
        <end position="108"/>
    </location>
</feature>